<dbReference type="AlphaFoldDB" id="A0A091A044"/>
<dbReference type="GeneID" id="77006280"/>
<comment type="caution">
    <text evidence="2">The sequence shown here is derived from an EMBL/GenBank/DDBJ whole genome shotgun (WGS) entry which is preliminary data.</text>
</comment>
<feature type="signal peptide" evidence="1">
    <location>
        <begin position="1"/>
        <end position="32"/>
    </location>
</feature>
<sequence length="344" mass="37100">MKSSFYKVVSTAALAAIIAGTGAIGATGTVQAASAAEAGQTEQTGKVNIKNVDKKLVDAAQAKLKECAKGSVSFSKAETTEYNGEVVSLSWQKNGQLSGSVYVKPDGKVVRVYLDLKYAQLNDTLKSKLSSAWKQLYQKAPSGFTSLDVNYLEDGSTDIMAFCNNERITLVDGKVESGGGSLKLVPAAIQKAAAQALSRVGAKAKGSPRIYYSLKPNKKKVYELEYSTNKGNIELEIEETTNRLLGIDLGYLSLIKELGNVSKENPGEETKAIQDKVKSYTLDDLKKSAVKQAKEIMNLNLAGYGAELKDVNTYPYVVFSKKGSPAVKGYFNSKGEFHSFVIEH</sequence>
<organism evidence="2 3">
    <name type="scientific">Paenibacillus macerans</name>
    <name type="common">Bacillus macerans</name>
    <dbReference type="NCBI Taxonomy" id="44252"/>
    <lineage>
        <taxon>Bacteria</taxon>
        <taxon>Bacillati</taxon>
        <taxon>Bacillota</taxon>
        <taxon>Bacilli</taxon>
        <taxon>Bacillales</taxon>
        <taxon>Paenibacillaceae</taxon>
        <taxon>Paenibacillus</taxon>
    </lineage>
</organism>
<dbReference type="HOGENOM" id="CLU_715409_0_0_9"/>
<feature type="chain" id="PRO_5005414336" description="PepSY domain-containing protein" evidence="1">
    <location>
        <begin position="33"/>
        <end position="344"/>
    </location>
</feature>
<name>A0A091A044_PAEMA</name>
<evidence type="ECO:0008006" key="4">
    <source>
        <dbReference type="Google" id="ProtNLM"/>
    </source>
</evidence>
<dbReference type="OrthoDB" id="2657804at2"/>
<dbReference type="Proteomes" id="UP000029278">
    <property type="component" value="Unassembled WGS sequence"/>
</dbReference>
<dbReference type="PATRIC" id="fig|44252.3.peg.2056"/>
<evidence type="ECO:0000313" key="2">
    <source>
        <dbReference type="EMBL" id="KFN09691.1"/>
    </source>
</evidence>
<accession>A0A091A044</accession>
<keyword evidence="3" id="KW-1185">Reference proteome</keyword>
<reference evidence="2 3" key="1">
    <citation type="submission" date="2014-04" db="EMBL/GenBank/DDBJ databases">
        <authorList>
            <person name="Bishop-Lilly K.A."/>
            <person name="Broomall S.M."/>
            <person name="Chain P.S."/>
            <person name="Chertkov O."/>
            <person name="Coyne S.R."/>
            <person name="Daligault H.E."/>
            <person name="Davenport K.W."/>
            <person name="Erkkila T."/>
            <person name="Frey K.G."/>
            <person name="Gibbons H.S."/>
            <person name="Gu W."/>
            <person name="Jaissle J."/>
            <person name="Johnson S.L."/>
            <person name="Koroleva G.I."/>
            <person name="Ladner J.T."/>
            <person name="Lo C.-C."/>
            <person name="Minogue T.D."/>
            <person name="Munk C."/>
            <person name="Palacios G.F."/>
            <person name="Redden C.L."/>
            <person name="Rosenzweig C.N."/>
            <person name="Scholz M.B."/>
            <person name="Teshima H."/>
            <person name="Xu Y."/>
        </authorList>
    </citation>
    <scope>NUCLEOTIDE SEQUENCE [LARGE SCALE GENOMIC DNA]</scope>
    <source>
        <strain evidence="2 3">8244</strain>
    </source>
</reference>
<evidence type="ECO:0000313" key="3">
    <source>
        <dbReference type="Proteomes" id="UP000029278"/>
    </source>
</evidence>
<dbReference type="EMBL" id="JMQA01000021">
    <property type="protein sequence ID" value="KFN09691.1"/>
    <property type="molecule type" value="Genomic_DNA"/>
</dbReference>
<dbReference type="RefSeq" id="WP_036621547.1">
    <property type="nucleotide sequence ID" value="NZ_JAKOBR010000082.1"/>
</dbReference>
<keyword evidence="1" id="KW-0732">Signal</keyword>
<gene>
    <name evidence="2" type="ORF">DJ90_3560</name>
</gene>
<proteinExistence type="predicted"/>
<protein>
    <recommendedName>
        <fullName evidence="4">PepSY domain-containing protein</fullName>
    </recommendedName>
</protein>
<evidence type="ECO:0000256" key="1">
    <source>
        <dbReference type="SAM" id="SignalP"/>
    </source>
</evidence>